<keyword evidence="5" id="KW-0813">Transport</keyword>
<evidence type="ECO:0000256" key="5">
    <source>
        <dbReference type="ARBA" id="ARBA00022448"/>
    </source>
</evidence>
<evidence type="ECO:0000256" key="8">
    <source>
        <dbReference type="ARBA" id="ARBA00023242"/>
    </source>
</evidence>
<dbReference type="InterPro" id="IPR051345">
    <property type="entry name" value="Importin_beta-like_NTR"/>
</dbReference>
<dbReference type="PANTHER" id="PTHR12363">
    <property type="entry name" value="TRANSPORTIN 3 AND IMPORTIN 13"/>
    <property type="match status" value="1"/>
</dbReference>
<dbReference type="InterPro" id="IPR011989">
    <property type="entry name" value="ARM-like"/>
</dbReference>
<evidence type="ECO:0000313" key="11">
    <source>
        <dbReference type="Proteomes" id="UP001431783"/>
    </source>
</evidence>
<dbReference type="GO" id="GO:0005737">
    <property type="term" value="C:cytoplasm"/>
    <property type="evidence" value="ECO:0007669"/>
    <property type="project" value="TreeGrafter"/>
</dbReference>
<dbReference type="InterPro" id="IPR001494">
    <property type="entry name" value="Importin-beta_N"/>
</dbReference>
<comment type="subcellular location">
    <subcellularLocation>
        <location evidence="1">Nucleus</location>
    </subcellularLocation>
</comment>
<dbReference type="Pfam" id="PF08389">
    <property type="entry name" value="Xpo1"/>
    <property type="match status" value="1"/>
</dbReference>
<dbReference type="Proteomes" id="UP001431783">
    <property type="component" value="Unassembled WGS sequence"/>
</dbReference>
<evidence type="ECO:0000256" key="2">
    <source>
        <dbReference type="ARBA" id="ARBA00007991"/>
    </source>
</evidence>
<dbReference type="InterPro" id="IPR057942">
    <property type="entry name" value="TPR_TNPO3_IPO13_3rd"/>
</dbReference>
<keyword evidence="8" id="KW-0539">Nucleus</keyword>
<dbReference type="PANTHER" id="PTHR12363:SF33">
    <property type="entry name" value="IMPORTIN-13"/>
    <property type="match status" value="1"/>
</dbReference>
<dbReference type="Pfam" id="PF03810">
    <property type="entry name" value="IBN_N"/>
    <property type="match status" value="1"/>
</dbReference>
<dbReference type="EMBL" id="JARQZJ010000070">
    <property type="protein sequence ID" value="KAK9881689.1"/>
    <property type="molecule type" value="Genomic_DNA"/>
</dbReference>
<dbReference type="InterPro" id="IPR013598">
    <property type="entry name" value="Exportin-1/Importin-b-like"/>
</dbReference>
<organism evidence="10 11">
    <name type="scientific">Henosepilachna vigintioctopunctata</name>
    <dbReference type="NCBI Taxonomy" id="420089"/>
    <lineage>
        <taxon>Eukaryota</taxon>
        <taxon>Metazoa</taxon>
        <taxon>Ecdysozoa</taxon>
        <taxon>Arthropoda</taxon>
        <taxon>Hexapoda</taxon>
        <taxon>Insecta</taxon>
        <taxon>Pterygota</taxon>
        <taxon>Neoptera</taxon>
        <taxon>Endopterygota</taxon>
        <taxon>Coleoptera</taxon>
        <taxon>Polyphaga</taxon>
        <taxon>Cucujiformia</taxon>
        <taxon>Coccinelloidea</taxon>
        <taxon>Coccinellidae</taxon>
        <taxon>Epilachninae</taxon>
        <taxon>Epilachnini</taxon>
        <taxon>Henosepilachna</taxon>
    </lineage>
</organism>
<evidence type="ECO:0000256" key="1">
    <source>
        <dbReference type="ARBA" id="ARBA00004123"/>
    </source>
</evidence>
<reference evidence="10 11" key="1">
    <citation type="submission" date="2023-03" db="EMBL/GenBank/DDBJ databases">
        <title>Genome insight into feeding habits of ladybird beetles.</title>
        <authorList>
            <person name="Li H.-S."/>
            <person name="Huang Y.-H."/>
            <person name="Pang H."/>
        </authorList>
    </citation>
    <scope>NUCLEOTIDE SEQUENCE [LARGE SCALE GENOMIC DNA]</scope>
    <source>
        <strain evidence="10">SYSU_2023b</strain>
        <tissue evidence="10">Whole body</tissue>
    </source>
</reference>
<sequence length="959" mass="109548">MEYTPENLEEAILSFYRSGQQTETHQWLNEAQHSTQAWSFIWDLLKPDVTIVVQYFAASTLHIKLLKSWNEVPVDHYEWLKKKILEAIINFASGPSIVLNRLCISLCVFIIRTLPVFWTNAFEELVASFQPQHLPNLDPEKVISILLEILTEVPEEFQTIVLSVTQRKNVRTILQNVSKDIVKVIEMCLNPLPIVGFNMSNINTYVNASRCASAWIRLGGMNIDECTLIMQILIDLTSFVYWNKSEPEGLSPEEMELMEVTIEALTAVIELPQTYKYKTYVNEFTVSMLFKFQKILMAEKVSPEPNKEVLSNLYGLIMSLADNQSRLFLENLQSDNIEVQNISFDIYKSVLECSSLPGFYPVDETASILAFPFWYTLQEDVLSASSLESAKLLLQIKPFYRELVCILLIKSTCPLDPTTWSEDDREVFRCYRQDIADTFVYCYNVLNLEMLDILHTKLTESLVRDVIQWNEVETSLHAYSSVAECIEMENLYLPKLMNLIKDIPYDNLNIKVLESALDSVGSYHEWIVGHPEVLESILPFLISALNKYEVATSATMALKDITNTCQQYIIPYADPILLQAQSVLASGMLKLAENRRLMYSIGKVISVLPASKAMDYLNVILAPSFEELQKLVSFGASPSVKVSLVTRLKILTTLYSSMNVKLEEGNRTTPVLVILQSTMPIYRAIGEQYYDDLEVMEDLGSLFKSAVTSLMDDCKPLINDILLLIVMVYKKWPQSHILDTAKTIIIMFSRDEDVVPITLQAVTEIVIVTLEMCSQYNDINMLSEKSDVMEGFFSLLSQLMKKSPRHIFKNNIDTASLFHCAILTFSLPEIHTLRACSSFLVNFITQSRDLEQADVIQNFGENLVLQLLLTLGTNAPRHCLEYFADILLALNRKYCDNLCRWLNQLLGQENFPSNMIKDTQKQIFIKAVLREKGNRKKLVELVLDFTLVCRGILRDTSHP</sequence>
<keyword evidence="11" id="KW-1185">Reference proteome</keyword>
<gene>
    <name evidence="10" type="ORF">WA026_017206</name>
</gene>
<feature type="domain" description="Importin N-terminal" evidence="9">
    <location>
        <begin position="24"/>
        <end position="90"/>
    </location>
</feature>
<dbReference type="Pfam" id="PF18773">
    <property type="entry name" value="Importin_rep"/>
    <property type="match status" value="1"/>
</dbReference>
<evidence type="ECO:0000256" key="6">
    <source>
        <dbReference type="ARBA" id="ARBA00022737"/>
    </source>
</evidence>
<dbReference type="SMART" id="SM00913">
    <property type="entry name" value="IBN_N"/>
    <property type="match status" value="1"/>
</dbReference>
<evidence type="ECO:0000256" key="4">
    <source>
        <dbReference type="ARBA" id="ARBA00016020"/>
    </source>
</evidence>
<evidence type="ECO:0000313" key="10">
    <source>
        <dbReference type="EMBL" id="KAK9881689.1"/>
    </source>
</evidence>
<comment type="similarity">
    <text evidence="2">Belongs to the importin beta family.</text>
</comment>
<dbReference type="InterPro" id="IPR040520">
    <property type="entry name" value="Importin_rep_3"/>
</dbReference>
<dbReference type="Pfam" id="PF18806">
    <property type="entry name" value="Importin_rep_3"/>
    <property type="match status" value="1"/>
</dbReference>
<dbReference type="GO" id="GO:0031267">
    <property type="term" value="F:small GTPase binding"/>
    <property type="evidence" value="ECO:0007669"/>
    <property type="project" value="InterPro"/>
</dbReference>
<dbReference type="Pfam" id="PF24139">
    <property type="entry name" value="TPR_TNPO3_IPO13_4th"/>
    <property type="match status" value="1"/>
</dbReference>
<dbReference type="Pfam" id="PF24140">
    <property type="entry name" value="TPR_TNPO3_IPO13_3rd"/>
    <property type="match status" value="1"/>
</dbReference>
<dbReference type="InterPro" id="IPR016024">
    <property type="entry name" value="ARM-type_fold"/>
</dbReference>
<dbReference type="InterPro" id="IPR040709">
    <property type="entry name" value="Importin_rep_1"/>
</dbReference>
<comment type="subunit">
    <text evidence="3">Interacts with UBC9, RAN, RBM8A, eIF-1A and PAX6.</text>
</comment>
<evidence type="ECO:0000256" key="3">
    <source>
        <dbReference type="ARBA" id="ARBA00011422"/>
    </source>
</evidence>
<dbReference type="Gene3D" id="1.25.10.10">
    <property type="entry name" value="Leucine-rich Repeat Variant"/>
    <property type="match status" value="1"/>
</dbReference>
<evidence type="ECO:0000259" key="9">
    <source>
        <dbReference type="SMART" id="SM00913"/>
    </source>
</evidence>
<dbReference type="GO" id="GO:0005634">
    <property type="term" value="C:nucleus"/>
    <property type="evidence" value="ECO:0007669"/>
    <property type="project" value="UniProtKB-SubCell"/>
</dbReference>
<dbReference type="InterPro" id="IPR058537">
    <property type="entry name" value="TPR_TNPO3_IPO13_4th"/>
</dbReference>
<keyword evidence="7" id="KW-0653">Protein transport</keyword>
<name>A0AAW1UF91_9CUCU</name>
<dbReference type="AlphaFoldDB" id="A0AAW1UF91"/>
<evidence type="ECO:0000256" key="7">
    <source>
        <dbReference type="ARBA" id="ARBA00022927"/>
    </source>
</evidence>
<keyword evidence="6" id="KW-0677">Repeat</keyword>
<accession>A0AAW1UF91</accession>
<dbReference type="SUPFAM" id="SSF48371">
    <property type="entry name" value="ARM repeat"/>
    <property type="match status" value="1"/>
</dbReference>
<dbReference type="GO" id="GO:0006606">
    <property type="term" value="P:protein import into nucleus"/>
    <property type="evidence" value="ECO:0007669"/>
    <property type="project" value="TreeGrafter"/>
</dbReference>
<proteinExistence type="inferred from homology"/>
<protein>
    <recommendedName>
        <fullName evidence="4">Importin-13</fullName>
    </recommendedName>
</protein>
<comment type="caution">
    <text evidence="10">The sequence shown here is derived from an EMBL/GenBank/DDBJ whole genome shotgun (WGS) entry which is preliminary data.</text>
</comment>